<keyword evidence="4" id="KW-1185">Reference proteome</keyword>
<sequence length="154" mass="17227">MLRMLATKSFIKYLLVRPVIIPQCRQMCSGQEPPAKVVSNLEKSINRITLLGRVGIDPQLRGSDASPVVVFTLATNHNYRFETGEIQQKTEWHRISIFKPHLRTTVSQNVRKGHRVFIDGRLVYGEIIDARGLAHTTSTIVASDVICFGASPEA</sequence>
<evidence type="ECO:0000313" key="4">
    <source>
        <dbReference type="Proteomes" id="UP000594260"/>
    </source>
</evidence>
<dbReference type="InterPro" id="IPR000424">
    <property type="entry name" value="Primosome_PriB/ssb"/>
</dbReference>
<dbReference type="GeneID" id="111245206"/>
<dbReference type="KEGG" id="vde:111245206"/>
<dbReference type="OrthoDB" id="1078367at2759"/>
<dbReference type="AlphaFoldDB" id="A0A7M7JA69"/>
<dbReference type="CTD" id="41968"/>
<dbReference type="InterPro" id="IPR012340">
    <property type="entry name" value="NA-bd_OB-fold"/>
</dbReference>
<dbReference type="PROSITE" id="PS50935">
    <property type="entry name" value="SSB"/>
    <property type="match status" value="1"/>
</dbReference>
<dbReference type="Proteomes" id="UP000594260">
    <property type="component" value="Unplaced"/>
</dbReference>
<dbReference type="GO" id="GO:0003697">
    <property type="term" value="F:single-stranded DNA binding"/>
    <property type="evidence" value="ECO:0007669"/>
    <property type="project" value="InterPro"/>
</dbReference>
<dbReference type="InterPro" id="IPR011344">
    <property type="entry name" value="ssDNA-bd"/>
</dbReference>
<dbReference type="RefSeq" id="XP_022648976.1">
    <property type="nucleotide sequence ID" value="XM_022793241.1"/>
</dbReference>
<name>A0A7M7JA69_VARDE</name>
<evidence type="ECO:0000256" key="1">
    <source>
        <dbReference type="ARBA" id="ARBA00023125"/>
    </source>
</evidence>
<dbReference type="InParanoid" id="A0A7M7JA69"/>
<keyword evidence="1 2" id="KW-0238">DNA-binding</keyword>
<protein>
    <recommendedName>
        <fullName evidence="5">Single-stranded DNA-binding protein, mitochondrial</fullName>
    </recommendedName>
</protein>
<dbReference type="CDD" id="cd04496">
    <property type="entry name" value="SSB_OBF"/>
    <property type="match status" value="1"/>
</dbReference>
<dbReference type="PANTHER" id="PTHR10302:SF0">
    <property type="entry name" value="SINGLE-STRANDED DNA-BINDING PROTEIN, MITOCHONDRIAL"/>
    <property type="match status" value="1"/>
</dbReference>
<dbReference type="SUPFAM" id="SSF50249">
    <property type="entry name" value="Nucleic acid-binding proteins"/>
    <property type="match status" value="1"/>
</dbReference>
<dbReference type="EnsemblMetazoa" id="XM_022793241">
    <property type="protein sequence ID" value="XP_022648976"/>
    <property type="gene ID" value="LOC111245206"/>
</dbReference>
<evidence type="ECO:0000256" key="2">
    <source>
        <dbReference type="PROSITE-ProRule" id="PRU00252"/>
    </source>
</evidence>
<evidence type="ECO:0000313" key="3">
    <source>
        <dbReference type="EnsemblMetazoa" id="XP_022648976"/>
    </source>
</evidence>
<dbReference type="HAMAP" id="MF_00984">
    <property type="entry name" value="SSB"/>
    <property type="match status" value="1"/>
</dbReference>
<dbReference type="PANTHER" id="PTHR10302">
    <property type="entry name" value="SINGLE-STRANDED DNA-BINDING PROTEIN"/>
    <property type="match status" value="1"/>
</dbReference>
<dbReference type="GO" id="GO:0042645">
    <property type="term" value="C:mitochondrial nucleoid"/>
    <property type="evidence" value="ECO:0007669"/>
    <property type="project" value="TreeGrafter"/>
</dbReference>
<dbReference type="Gene3D" id="2.40.50.140">
    <property type="entry name" value="Nucleic acid-binding proteins"/>
    <property type="match status" value="1"/>
</dbReference>
<dbReference type="GO" id="GO:0006264">
    <property type="term" value="P:mitochondrial DNA replication"/>
    <property type="evidence" value="ECO:0007669"/>
    <property type="project" value="TreeGrafter"/>
</dbReference>
<organism evidence="3 4">
    <name type="scientific">Varroa destructor</name>
    <name type="common">Honeybee mite</name>
    <dbReference type="NCBI Taxonomy" id="109461"/>
    <lineage>
        <taxon>Eukaryota</taxon>
        <taxon>Metazoa</taxon>
        <taxon>Ecdysozoa</taxon>
        <taxon>Arthropoda</taxon>
        <taxon>Chelicerata</taxon>
        <taxon>Arachnida</taxon>
        <taxon>Acari</taxon>
        <taxon>Parasitiformes</taxon>
        <taxon>Mesostigmata</taxon>
        <taxon>Gamasina</taxon>
        <taxon>Dermanyssoidea</taxon>
        <taxon>Varroidae</taxon>
        <taxon>Varroa</taxon>
    </lineage>
</organism>
<dbReference type="FunFam" id="2.40.50.140:FF:000269">
    <property type="entry name" value="Single-stranded DNA-binding protein"/>
    <property type="match status" value="1"/>
</dbReference>
<accession>A0A7M7JA69</accession>
<dbReference type="OMA" id="IKSRQWQ"/>
<dbReference type="FunCoup" id="A0A7M7JA69">
    <property type="interactions" value="1453"/>
</dbReference>
<proteinExistence type="inferred from homology"/>
<dbReference type="Pfam" id="PF00436">
    <property type="entry name" value="SSB"/>
    <property type="match status" value="1"/>
</dbReference>
<dbReference type="NCBIfam" id="TIGR00621">
    <property type="entry name" value="ssb"/>
    <property type="match status" value="1"/>
</dbReference>
<reference evidence="3" key="1">
    <citation type="submission" date="2021-01" db="UniProtKB">
        <authorList>
            <consortium name="EnsemblMetazoa"/>
        </authorList>
    </citation>
    <scope>IDENTIFICATION</scope>
</reference>
<evidence type="ECO:0008006" key="5">
    <source>
        <dbReference type="Google" id="ProtNLM"/>
    </source>
</evidence>